<protein>
    <submittedName>
        <fullName evidence="6">IclR family transcriptional regulator</fullName>
    </submittedName>
</protein>
<accession>A0ABP6UWS8</accession>
<evidence type="ECO:0000313" key="7">
    <source>
        <dbReference type="Proteomes" id="UP001500689"/>
    </source>
</evidence>
<dbReference type="InterPro" id="IPR050707">
    <property type="entry name" value="HTH_MetabolicPath_Reg"/>
</dbReference>
<comment type="caution">
    <text evidence="6">The sequence shown here is derived from an EMBL/GenBank/DDBJ whole genome shotgun (WGS) entry which is preliminary data.</text>
</comment>
<dbReference type="SUPFAM" id="SSF46785">
    <property type="entry name" value="Winged helix' DNA-binding domain"/>
    <property type="match status" value="1"/>
</dbReference>
<gene>
    <name evidence="6" type="ORF">GCM10022222_03140</name>
</gene>
<feature type="domain" description="HTH iclR-type" evidence="4">
    <location>
        <begin position="17"/>
        <end position="78"/>
    </location>
</feature>
<keyword evidence="7" id="KW-1185">Reference proteome</keyword>
<dbReference type="Proteomes" id="UP001500689">
    <property type="component" value="Unassembled WGS sequence"/>
</dbReference>
<reference evidence="7" key="1">
    <citation type="journal article" date="2019" name="Int. J. Syst. Evol. Microbiol.">
        <title>The Global Catalogue of Microorganisms (GCM) 10K type strain sequencing project: providing services to taxonomists for standard genome sequencing and annotation.</title>
        <authorList>
            <consortium name="The Broad Institute Genomics Platform"/>
            <consortium name="The Broad Institute Genome Sequencing Center for Infectious Disease"/>
            <person name="Wu L."/>
            <person name="Ma J."/>
        </authorList>
    </citation>
    <scope>NUCLEOTIDE SEQUENCE [LARGE SCALE GENOMIC DNA]</scope>
    <source>
        <strain evidence="7">JCM 16898</strain>
    </source>
</reference>
<evidence type="ECO:0000256" key="2">
    <source>
        <dbReference type="ARBA" id="ARBA00023125"/>
    </source>
</evidence>
<dbReference type="EMBL" id="BAAAZN010000001">
    <property type="protein sequence ID" value="GAA3524149.1"/>
    <property type="molecule type" value="Genomic_DNA"/>
</dbReference>
<dbReference type="SMART" id="SM00346">
    <property type="entry name" value="HTH_ICLR"/>
    <property type="match status" value="1"/>
</dbReference>
<dbReference type="InterPro" id="IPR029016">
    <property type="entry name" value="GAF-like_dom_sf"/>
</dbReference>
<dbReference type="Gene3D" id="3.30.450.40">
    <property type="match status" value="1"/>
</dbReference>
<dbReference type="PROSITE" id="PS51077">
    <property type="entry name" value="HTH_ICLR"/>
    <property type="match status" value="1"/>
</dbReference>
<dbReference type="Pfam" id="PF09339">
    <property type="entry name" value="HTH_IclR"/>
    <property type="match status" value="1"/>
</dbReference>
<evidence type="ECO:0000256" key="3">
    <source>
        <dbReference type="ARBA" id="ARBA00023163"/>
    </source>
</evidence>
<proteinExistence type="predicted"/>
<dbReference type="Pfam" id="PF01614">
    <property type="entry name" value="IclR_C"/>
    <property type="match status" value="1"/>
</dbReference>
<keyword evidence="2" id="KW-0238">DNA-binding</keyword>
<organism evidence="6 7">
    <name type="scientific">Amycolatopsis ultiminotia</name>
    <dbReference type="NCBI Taxonomy" id="543629"/>
    <lineage>
        <taxon>Bacteria</taxon>
        <taxon>Bacillati</taxon>
        <taxon>Actinomycetota</taxon>
        <taxon>Actinomycetes</taxon>
        <taxon>Pseudonocardiales</taxon>
        <taxon>Pseudonocardiaceae</taxon>
        <taxon>Amycolatopsis</taxon>
    </lineage>
</organism>
<dbReference type="PROSITE" id="PS51078">
    <property type="entry name" value="ICLR_ED"/>
    <property type="match status" value="1"/>
</dbReference>
<dbReference type="RefSeq" id="WP_344854405.1">
    <property type="nucleotide sequence ID" value="NZ_BAAAZN010000001.1"/>
</dbReference>
<evidence type="ECO:0000259" key="5">
    <source>
        <dbReference type="PROSITE" id="PS51078"/>
    </source>
</evidence>
<feature type="domain" description="IclR-ED" evidence="5">
    <location>
        <begin position="79"/>
        <end position="259"/>
    </location>
</feature>
<evidence type="ECO:0000259" key="4">
    <source>
        <dbReference type="PROSITE" id="PS51077"/>
    </source>
</evidence>
<keyword evidence="1" id="KW-0805">Transcription regulation</keyword>
<dbReference type="SUPFAM" id="SSF55781">
    <property type="entry name" value="GAF domain-like"/>
    <property type="match status" value="1"/>
</dbReference>
<sequence length="269" mass="28156">MKKAVNGPPEAGRTEPRGAVDKALEMLATLVRPGEPHRLADLAQACDLPKPTAHRMLRTFAESGFAVHAGNGSYRVGPRLLGLSAAALTGSRAMRPALAELQRRTGHTVHYAVRHGDRAIYLEKLEPDQAYRLNTRPGGEVPLHCTGVGRAILSRLPAAEVAAVLDAAPLRALTPKTLTDPASIRRELAAVHTLGYLVDDEQHEQHVRCVAAPVVAADGSVAGAVSVAGLTFTVQPDSIATIGPLVAEAASRISAALGGAAVRLVSDED</sequence>
<name>A0ABP6UWS8_9PSEU</name>
<dbReference type="InterPro" id="IPR036388">
    <property type="entry name" value="WH-like_DNA-bd_sf"/>
</dbReference>
<dbReference type="Gene3D" id="1.10.10.10">
    <property type="entry name" value="Winged helix-like DNA-binding domain superfamily/Winged helix DNA-binding domain"/>
    <property type="match status" value="1"/>
</dbReference>
<keyword evidence="3" id="KW-0804">Transcription</keyword>
<dbReference type="PANTHER" id="PTHR30136:SF24">
    <property type="entry name" value="HTH-TYPE TRANSCRIPTIONAL REPRESSOR ALLR"/>
    <property type="match status" value="1"/>
</dbReference>
<evidence type="ECO:0000256" key="1">
    <source>
        <dbReference type="ARBA" id="ARBA00023015"/>
    </source>
</evidence>
<evidence type="ECO:0000313" key="6">
    <source>
        <dbReference type="EMBL" id="GAA3524149.1"/>
    </source>
</evidence>
<dbReference type="InterPro" id="IPR036390">
    <property type="entry name" value="WH_DNA-bd_sf"/>
</dbReference>
<dbReference type="InterPro" id="IPR014757">
    <property type="entry name" value="Tscrpt_reg_IclR_C"/>
</dbReference>
<dbReference type="InterPro" id="IPR005471">
    <property type="entry name" value="Tscrpt_reg_IclR_N"/>
</dbReference>
<dbReference type="PANTHER" id="PTHR30136">
    <property type="entry name" value="HELIX-TURN-HELIX TRANSCRIPTIONAL REGULATOR, ICLR FAMILY"/>
    <property type="match status" value="1"/>
</dbReference>